<dbReference type="AlphaFoldDB" id="A0AA36MUE8"/>
<evidence type="ECO:0000313" key="5">
    <source>
        <dbReference type="Proteomes" id="UP001178507"/>
    </source>
</evidence>
<dbReference type="Pfam" id="PF13041">
    <property type="entry name" value="PPR_2"/>
    <property type="match status" value="1"/>
</dbReference>
<dbReference type="InterPro" id="IPR040911">
    <property type="entry name" value="Exostosin_GT47"/>
</dbReference>
<evidence type="ECO:0000256" key="2">
    <source>
        <dbReference type="PROSITE-ProRule" id="PRU00708"/>
    </source>
</evidence>
<evidence type="ECO:0000259" key="3">
    <source>
        <dbReference type="Pfam" id="PF03016"/>
    </source>
</evidence>
<sequence>MAQADAASKAGDLERCQFWFQECDRMGFPEEQWLPYLGITLNAAGPAEQLQLREMLQARGLQLTGRDYTRMITALAQTGDTDGAEEVLNEMQRARLSPYLPAYTSVLEAYAKLGDLPGAERAFRGSIDAGLTPDVVAYGAVMSACARARESSRAVDWMEEASAAGLTPNLIMYNTVLDALVKMGQADKAEGLLEEMERQRVSCDVVSYTSLMSADPARSQRLLEEMREKGLSPDQCSYEAWLNADKSSSSFGCPVWATKRKVRIFIYDLPDIFHKEWHSYLELMARNAGSNCDWMLSHCTETSSAGKFSIYRQLGQEVIILRKLLAGPTVPPEEADIFVVPALIGSACFSGLYSSRCSGPADGFPTDLHSRLPYYNSVTRHRHLFLASLDKRNLPLSVQAQTLLVSMGASYGSVGHFVVPLAVTDQEPPPKPRTTLVYLAMVPNNHFRQLIYSQLEALSQAELLNLNRSRTELHNIPTSNLIISAMGSAMFCVCPPAENSAAGSKRLYDAIFAGCVPVVISFPTAWGSGISWWRTDGAPLEFAMPFPWEIDWRRLAVEVSEDELLRGELGARLANFPMTEFLEKQSYLLKVRRLLLYDMNGGQRDAFSVLMEGIRNALPSLYSMGGQPIICETIPLSHGWLGRQLDKKWSSSFGELACSAQSFWRRSSAFWTSAQANTKVTIEPLRVSQFQLKKVDAGLYFYQATSYIVEGHSQPGSLAICENADFPEALHESGPQGPRSLRDSTACRYAAALGMASSAVQLVMPLCNSEPLATSQSLNLAMQEFFQQLPGQPSVQVMAYDTCTEDLSGGVANPATASLLAQHLHAVKLAQERGAASPEIFLLFAGATPSEGLLSHEVIDSLVKYRTEMADVLVVFDGLREPGLLCDPFTELFHKHCPVTEELAAFSPLAVAFSRALLRRVALVDLELVASQVFTLHEQVDLVTILMYKAMLAGGTKGLHLESFRPSSERDTCVDAWTRGEFWHHSGFPLCVGNSILEWQASSCEALGGEFSIVETGLPFCLDSAFSEWSAPEDPIAYRRVWTLKTALGTLQDSDWRYLEVFGICHPPAPSCLDSDLADLGWHYFAEYIMNAGHHGTGARKFPPVPPNARLRQKLRPPLEKQDLFEQWLLDHPDYAKGISSEWCGQKIVEQQLGHLSEEK</sequence>
<dbReference type="Pfam" id="PF13812">
    <property type="entry name" value="PPR_3"/>
    <property type="match status" value="1"/>
</dbReference>
<dbReference type="Pfam" id="PF01535">
    <property type="entry name" value="PPR"/>
    <property type="match status" value="1"/>
</dbReference>
<dbReference type="Pfam" id="PF03016">
    <property type="entry name" value="Exostosin_GT47"/>
    <property type="match status" value="1"/>
</dbReference>
<evidence type="ECO:0000313" key="4">
    <source>
        <dbReference type="EMBL" id="CAJ1379308.1"/>
    </source>
</evidence>
<accession>A0AA36MUE8</accession>
<name>A0AA36MUE8_9DINO</name>
<evidence type="ECO:0000256" key="1">
    <source>
        <dbReference type="ARBA" id="ARBA00022737"/>
    </source>
</evidence>
<protein>
    <recommendedName>
        <fullName evidence="3">Exostosin GT47 domain-containing protein</fullName>
    </recommendedName>
</protein>
<keyword evidence="1" id="KW-0677">Repeat</keyword>
<dbReference type="PROSITE" id="PS51375">
    <property type="entry name" value="PPR"/>
    <property type="match status" value="3"/>
</dbReference>
<feature type="repeat" description="PPR" evidence="2">
    <location>
        <begin position="64"/>
        <end position="98"/>
    </location>
</feature>
<organism evidence="4 5">
    <name type="scientific">Effrenium voratum</name>
    <dbReference type="NCBI Taxonomy" id="2562239"/>
    <lineage>
        <taxon>Eukaryota</taxon>
        <taxon>Sar</taxon>
        <taxon>Alveolata</taxon>
        <taxon>Dinophyceae</taxon>
        <taxon>Suessiales</taxon>
        <taxon>Symbiodiniaceae</taxon>
        <taxon>Effrenium</taxon>
    </lineage>
</organism>
<feature type="domain" description="Exostosin GT47" evidence="3">
    <location>
        <begin position="259"/>
        <end position="566"/>
    </location>
</feature>
<keyword evidence="5" id="KW-1185">Reference proteome</keyword>
<dbReference type="Gene3D" id="1.25.40.10">
    <property type="entry name" value="Tetratricopeptide repeat domain"/>
    <property type="match status" value="2"/>
</dbReference>
<proteinExistence type="predicted"/>
<dbReference type="NCBIfam" id="TIGR00756">
    <property type="entry name" value="PPR"/>
    <property type="match status" value="2"/>
</dbReference>
<feature type="repeat" description="PPR" evidence="2">
    <location>
        <begin position="134"/>
        <end position="168"/>
    </location>
</feature>
<dbReference type="InterPro" id="IPR011990">
    <property type="entry name" value="TPR-like_helical_dom_sf"/>
</dbReference>
<dbReference type="Proteomes" id="UP001178507">
    <property type="component" value="Unassembled WGS sequence"/>
</dbReference>
<comment type="caution">
    <text evidence="4">The sequence shown here is derived from an EMBL/GenBank/DDBJ whole genome shotgun (WGS) entry which is preliminary data.</text>
</comment>
<dbReference type="PANTHER" id="PTHR47447:SF17">
    <property type="entry name" value="OS12G0638900 PROTEIN"/>
    <property type="match status" value="1"/>
</dbReference>
<gene>
    <name evidence="4" type="ORF">EVOR1521_LOCUS7586</name>
</gene>
<dbReference type="PANTHER" id="PTHR47447">
    <property type="entry name" value="OS03G0856100 PROTEIN"/>
    <property type="match status" value="1"/>
</dbReference>
<dbReference type="InterPro" id="IPR002885">
    <property type="entry name" value="PPR_rpt"/>
</dbReference>
<dbReference type="EMBL" id="CAUJNA010000616">
    <property type="protein sequence ID" value="CAJ1379308.1"/>
    <property type="molecule type" value="Genomic_DNA"/>
</dbReference>
<feature type="repeat" description="PPR" evidence="2">
    <location>
        <begin position="169"/>
        <end position="203"/>
    </location>
</feature>
<reference evidence="4" key="1">
    <citation type="submission" date="2023-08" db="EMBL/GenBank/DDBJ databases">
        <authorList>
            <person name="Chen Y."/>
            <person name="Shah S."/>
            <person name="Dougan E. K."/>
            <person name="Thang M."/>
            <person name="Chan C."/>
        </authorList>
    </citation>
    <scope>NUCLEOTIDE SEQUENCE</scope>
</reference>